<dbReference type="SUPFAM" id="SSF51316">
    <property type="entry name" value="Mss4-like"/>
    <property type="match status" value="1"/>
</dbReference>
<comment type="caution">
    <text evidence="6">The sequence shown here is derived from an EMBL/GenBank/DDBJ whole genome shotgun (WGS) entry which is preliminary data.</text>
</comment>
<keyword evidence="3" id="KW-0862">Zinc</keyword>
<protein>
    <submittedName>
        <fullName evidence="6">Aldehyde-activating protein</fullName>
    </submittedName>
</protein>
<dbReference type="PROSITE" id="PS51891">
    <property type="entry name" value="CENP_V_GFA"/>
    <property type="match status" value="1"/>
</dbReference>
<dbReference type="OrthoDB" id="9807246at2"/>
<evidence type="ECO:0000313" key="6">
    <source>
        <dbReference type="EMBL" id="GFE63634.1"/>
    </source>
</evidence>
<dbReference type="Pfam" id="PF04828">
    <property type="entry name" value="GFA"/>
    <property type="match status" value="1"/>
</dbReference>
<evidence type="ECO:0000259" key="5">
    <source>
        <dbReference type="PROSITE" id="PS51891"/>
    </source>
</evidence>
<dbReference type="Proteomes" id="UP000436822">
    <property type="component" value="Unassembled WGS sequence"/>
</dbReference>
<keyword evidence="4" id="KW-0456">Lyase</keyword>
<keyword evidence="2" id="KW-0479">Metal-binding</keyword>
<comment type="similarity">
    <text evidence="1">Belongs to the Gfa family.</text>
</comment>
<dbReference type="PANTHER" id="PTHR33337">
    <property type="entry name" value="GFA DOMAIN-CONTAINING PROTEIN"/>
    <property type="match status" value="1"/>
</dbReference>
<dbReference type="Gene3D" id="3.90.1590.10">
    <property type="entry name" value="glutathione-dependent formaldehyde- activating enzyme (gfa)"/>
    <property type="match status" value="1"/>
</dbReference>
<organism evidence="6 7">
    <name type="scientific">Litoreibacter roseus</name>
    <dbReference type="NCBI Taxonomy" id="2601869"/>
    <lineage>
        <taxon>Bacteria</taxon>
        <taxon>Pseudomonadati</taxon>
        <taxon>Pseudomonadota</taxon>
        <taxon>Alphaproteobacteria</taxon>
        <taxon>Rhodobacterales</taxon>
        <taxon>Roseobacteraceae</taxon>
        <taxon>Litoreibacter</taxon>
    </lineage>
</organism>
<reference evidence="6 7" key="1">
    <citation type="submission" date="2019-12" db="EMBL/GenBank/DDBJ databases">
        <title>Litoreibacter badius sp. nov., a novel bacteriochlorophyll a-containing bacterium in the genus Litoreibacter.</title>
        <authorList>
            <person name="Kanamuro M."/>
            <person name="Takabe Y."/>
            <person name="Mori K."/>
            <person name="Takaichi S."/>
            <person name="Hanada S."/>
        </authorList>
    </citation>
    <scope>NUCLEOTIDE SEQUENCE [LARGE SCALE GENOMIC DNA]</scope>
    <source>
        <strain evidence="6 7">K6</strain>
    </source>
</reference>
<dbReference type="GO" id="GO:0046872">
    <property type="term" value="F:metal ion binding"/>
    <property type="evidence" value="ECO:0007669"/>
    <property type="project" value="UniProtKB-KW"/>
</dbReference>
<evidence type="ECO:0000256" key="3">
    <source>
        <dbReference type="ARBA" id="ARBA00022833"/>
    </source>
</evidence>
<evidence type="ECO:0000313" key="7">
    <source>
        <dbReference type="Proteomes" id="UP000436822"/>
    </source>
</evidence>
<sequence>MIQGSCCCGAVKFRVLAEPSMMGTCHCSRCRKVGASAIVFIKKSDLEWVQGKEKLTTFQPAAPYLYSRCFCQICGTSLGEILSDDDTFPISANALDDAFEVRNQFHEFVAEKPSWYEICDAAQQFQGHPTRS</sequence>
<dbReference type="PANTHER" id="PTHR33337:SF40">
    <property type="entry name" value="CENP-V_GFA DOMAIN-CONTAINING PROTEIN-RELATED"/>
    <property type="match status" value="1"/>
</dbReference>
<gene>
    <name evidence="6" type="ORF">KIN_07080</name>
</gene>
<dbReference type="EMBL" id="BLJE01000001">
    <property type="protein sequence ID" value="GFE63634.1"/>
    <property type="molecule type" value="Genomic_DNA"/>
</dbReference>
<dbReference type="GO" id="GO:0016846">
    <property type="term" value="F:carbon-sulfur lyase activity"/>
    <property type="evidence" value="ECO:0007669"/>
    <property type="project" value="InterPro"/>
</dbReference>
<accession>A0A6N6JC34</accession>
<name>A0A6N6JC34_9RHOB</name>
<proteinExistence type="inferred from homology"/>
<evidence type="ECO:0000256" key="4">
    <source>
        <dbReference type="ARBA" id="ARBA00023239"/>
    </source>
</evidence>
<dbReference type="InterPro" id="IPR006913">
    <property type="entry name" value="CENP-V/GFA"/>
</dbReference>
<evidence type="ECO:0000256" key="1">
    <source>
        <dbReference type="ARBA" id="ARBA00005495"/>
    </source>
</evidence>
<keyword evidence="7" id="KW-1185">Reference proteome</keyword>
<evidence type="ECO:0000256" key="2">
    <source>
        <dbReference type="ARBA" id="ARBA00022723"/>
    </source>
</evidence>
<dbReference type="InterPro" id="IPR011057">
    <property type="entry name" value="Mss4-like_sf"/>
</dbReference>
<feature type="domain" description="CENP-V/GFA" evidence="5">
    <location>
        <begin position="2"/>
        <end position="117"/>
    </location>
</feature>
<dbReference type="AlphaFoldDB" id="A0A6N6JC34"/>